<evidence type="ECO:0000313" key="2">
    <source>
        <dbReference type="Proteomes" id="UP000805193"/>
    </source>
</evidence>
<sequence length="667" mass="74278">MNHDSNEGEYSELSSEHDSTWIDVVTKAQRRRQRKLNDEVGPTAEPKPPTPLPVRKAAPRPNPLPRDDFKLVLRPQDGLKLANLDIAKVSLALLNSINFTWRQANLRVRLDATQNTATISTPSSDAAKALGNLKQLKIGNTIHMVTLYGLAPDDSSKGLVRGVPLRFSDAEILANSDQSQFEIYTCRRLGQFKMVILTFAGLKVPFFVTLFGGEYPVSLYKKTIPACTVCHEAGHRSTACPQSKVNVCHQCGLKDPHEGHTCEPLCTLCDGPHLTAARGCPKRFSEPYVLRRRALARQARERAVRRDPTPQRGRPRDRSRTPIRRRRSSSGPRSQSTSRSREPRPGASNNKQVSWAQIVSPDAPSTPKPPAPVQPTPSPVPVPCPECTQLKAQIAVLHARLETIEKAQMRNTTDKRKKPNRPERKQTQMDVVPPPPSPNNDAQKTTPQAPATSEVHTPDASQGRRAARARALNKTYSRIPTTTYTDAANYNGKRALVAVVTDGHKHIIWECDNNPDMSPPFPSPTPEQWETLLSSSLPQDQLLLVERADRARTAHGQSPNRPPSFFYPSRERCWLRCGDDSSSRNGRKNEKSLPTSQTTSARMRSGVADALEGEPRTLSFDVTPFYDVRDDLAVDDGILLRYDRFLLPQEHQVPLIAKPHEGKSRDT</sequence>
<reference evidence="1 2" key="1">
    <citation type="journal article" date="2020" name="Cell">
        <title>Large-Scale Comparative Analyses of Tick Genomes Elucidate Their Genetic Diversity and Vector Capacities.</title>
        <authorList>
            <consortium name="Tick Genome and Microbiome Consortium (TIGMIC)"/>
            <person name="Jia N."/>
            <person name="Wang J."/>
            <person name="Shi W."/>
            <person name="Du L."/>
            <person name="Sun Y."/>
            <person name="Zhan W."/>
            <person name="Jiang J.F."/>
            <person name="Wang Q."/>
            <person name="Zhang B."/>
            <person name="Ji P."/>
            <person name="Bell-Sakyi L."/>
            <person name="Cui X.M."/>
            <person name="Yuan T.T."/>
            <person name="Jiang B.G."/>
            <person name="Yang W.F."/>
            <person name="Lam T.T."/>
            <person name="Chang Q.C."/>
            <person name="Ding S.J."/>
            <person name="Wang X.J."/>
            <person name="Zhu J.G."/>
            <person name="Ruan X.D."/>
            <person name="Zhao L."/>
            <person name="Wei J.T."/>
            <person name="Ye R.Z."/>
            <person name="Que T.C."/>
            <person name="Du C.H."/>
            <person name="Zhou Y.H."/>
            <person name="Cheng J.X."/>
            <person name="Dai P.F."/>
            <person name="Guo W.B."/>
            <person name="Han X.H."/>
            <person name="Huang E.J."/>
            <person name="Li L.F."/>
            <person name="Wei W."/>
            <person name="Gao Y.C."/>
            <person name="Liu J.Z."/>
            <person name="Shao H.Z."/>
            <person name="Wang X."/>
            <person name="Wang C.C."/>
            <person name="Yang T.C."/>
            <person name="Huo Q.B."/>
            <person name="Li W."/>
            <person name="Chen H.Y."/>
            <person name="Chen S.E."/>
            <person name="Zhou L.G."/>
            <person name="Ni X.B."/>
            <person name="Tian J.H."/>
            <person name="Sheng Y."/>
            <person name="Liu T."/>
            <person name="Pan Y.S."/>
            <person name="Xia L.Y."/>
            <person name="Li J."/>
            <person name="Zhao F."/>
            <person name="Cao W.C."/>
        </authorList>
    </citation>
    <scope>NUCLEOTIDE SEQUENCE [LARGE SCALE GENOMIC DNA]</scope>
    <source>
        <strain evidence="1">Iper-2018</strain>
    </source>
</reference>
<keyword evidence="2" id="KW-1185">Reference proteome</keyword>
<comment type="caution">
    <text evidence="1">The sequence shown here is derived from an EMBL/GenBank/DDBJ whole genome shotgun (WGS) entry which is preliminary data.</text>
</comment>
<dbReference type="EMBL" id="JABSTQ010009302">
    <property type="protein sequence ID" value="KAG0430663.1"/>
    <property type="molecule type" value="Genomic_DNA"/>
</dbReference>
<gene>
    <name evidence="1" type="ORF">HPB47_022498</name>
</gene>
<dbReference type="Proteomes" id="UP000805193">
    <property type="component" value="Unassembled WGS sequence"/>
</dbReference>
<protein>
    <submittedName>
        <fullName evidence="1">Uncharacterized protein</fullName>
    </submittedName>
</protein>
<evidence type="ECO:0000313" key="1">
    <source>
        <dbReference type="EMBL" id="KAG0430663.1"/>
    </source>
</evidence>
<proteinExistence type="predicted"/>
<organism evidence="1 2">
    <name type="scientific">Ixodes persulcatus</name>
    <name type="common">Taiga tick</name>
    <dbReference type="NCBI Taxonomy" id="34615"/>
    <lineage>
        <taxon>Eukaryota</taxon>
        <taxon>Metazoa</taxon>
        <taxon>Ecdysozoa</taxon>
        <taxon>Arthropoda</taxon>
        <taxon>Chelicerata</taxon>
        <taxon>Arachnida</taxon>
        <taxon>Acari</taxon>
        <taxon>Parasitiformes</taxon>
        <taxon>Ixodida</taxon>
        <taxon>Ixodoidea</taxon>
        <taxon>Ixodidae</taxon>
        <taxon>Ixodinae</taxon>
        <taxon>Ixodes</taxon>
    </lineage>
</organism>
<accession>A0AC60Q9J4</accession>
<name>A0AC60Q9J4_IXOPE</name>